<evidence type="ECO:0000256" key="2">
    <source>
        <dbReference type="ARBA" id="ARBA00011152"/>
    </source>
</evidence>
<sequence length="204" mass="22873">METAIIDYGMGNLLSVQRAFEKCGSDAVIIGNPLELRDADRIVLPGVGAFPDAMDNLRKNGWIEELNRAVLEKETPILGICLGMQLLADKGYEVRECDGLGYIPGEIVRFTQTQEKERIPHVGWNEILKREDSPLFDGIADGTNYYFVHSYHFRVANEKNIATVTPYCGEFVSSVIKDNIVGTQFHPEKSQKAGFKLIKNFLSM</sequence>
<feature type="active site" description="Nucleophile" evidence="10 11">
    <location>
        <position position="81"/>
    </location>
</feature>
<dbReference type="PROSITE" id="PS51273">
    <property type="entry name" value="GATASE_TYPE_1"/>
    <property type="match status" value="1"/>
</dbReference>
<organism evidence="13 14">
    <name type="scientific">Roseburia intestinalis</name>
    <dbReference type="NCBI Taxonomy" id="166486"/>
    <lineage>
        <taxon>Bacteria</taxon>
        <taxon>Bacillati</taxon>
        <taxon>Bacillota</taxon>
        <taxon>Clostridia</taxon>
        <taxon>Lachnospirales</taxon>
        <taxon>Lachnospiraceae</taxon>
        <taxon>Roseburia</taxon>
    </lineage>
</organism>
<evidence type="ECO:0000256" key="5">
    <source>
        <dbReference type="ARBA" id="ARBA00022962"/>
    </source>
</evidence>
<feature type="active site" evidence="10 11">
    <location>
        <position position="186"/>
    </location>
</feature>
<dbReference type="UniPathway" id="UPA00031">
    <property type="reaction ID" value="UER00010"/>
</dbReference>
<dbReference type="AlphaFoldDB" id="A0A414T3B8"/>
<evidence type="ECO:0000256" key="7">
    <source>
        <dbReference type="ARBA" id="ARBA00023239"/>
    </source>
</evidence>
<comment type="caution">
    <text evidence="13">The sequence shown here is derived from an EMBL/GenBank/DDBJ whole genome shotgun (WGS) entry which is preliminary data.</text>
</comment>
<name>A0A414T3B8_9FIRM</name>
<feature type="domain" description="Glutamine amidotransferase" evidence="12">
    <location>
        <begin position="5"/>
        <end position="202"/>
    </location>
</feature>
<proteinExistence type="inferred from homology"/>
<keyword evidence="3 10" id="KW-0028">Amino-acid biosynthesis</keyword>
<dbReference type="Pfam" id="PF00117">
    <property type="entry name" value="GATase"/>
    <property type="match status" value="1"/>
</dbReference>
<dbReference type="PANTHER" id="PTHR42701">
    <property type="entry name" value="IMIDAZOLE GLYCEROL PHOSPHATE SYNTHASE SUBUNIT HISH"/>
    <property type="match status" value="1"/>
</dbReference>
<evidence type="ECO:0000256" key="3">
    <source>
        <dbReference type="ARBA" id="ARBA00022605"/>
    </source>
</evidence>
<dbReference type="EMBL" id="QRID01000007">
    <property type="protein sequence ID" value="RHG28604.1"/>
    <property type="molecule type" value="Genomic_DNA"/>
</dbReference>
<keyword evidence="5 10" id="KW-0315">Glutamine amidotransferase</keyword>
<dbReference type="HAMAP" id="MF_00278">
    <property type="entry name" value="HisH"/>
    <property type="match status" value="1"/>
</dbReference>
<evidence type="ECO:0000256" key="8">
    <source>
        <dbReference type="ARBA" id="ARBA00047838"/>
    </source>
</evidence>
<dbReference type="EC" id="4.3.2.10" evidence="10"/>
<comment type="subunit">
    <text evidence="2 10">Heterodimer of HisH and HisF.</text>
</comment>
<dbReference type="GO" id="GO:0000107">
    <property type="term" value="F:imidazoleglycerol-phosphate synthase activity"/>
    <property type="evidence" value="ECO:0007669"/>
    <property type="project" value="UniProtKB-UniRule"/>
</dbReference>
<feature type="active site" evidence="10 11">
    <location>
        <position position="188"/>
    </location>
</feature>
<evidence type="ECO:0000259" key="12">
    <source>
        <dbReference type="Pfam" id="PF00117"/>
    </source>
</evidence>
<gene>
    <name evidence="10" type="primary">hisH</name>
    <name evidence="13" type="ORF">DW264_09125</name>
</gene>
<comment type="catalytic activity">
    <reaction evidence="9 10">
        <text>L-glutamine + H2O = L-glutamate + NH4(+)</text>
        <dbReference type="Rhea" id="RHEA:15889"/>
        <dbReference type="ChEBI" id="CHEBI:15377"/>
        <dbReference type="ChEBI" id="CHEBI:28938"/>
        <dbReference type="ChEBI" id="CHEBI:29985"/>
        <dbReference type="ChEBI" id="CHEBI:58359"/>
        <dbReference type="EC" id="3.5.1.2"/>
    </reaction>
</comment>
<dbReference type="RefSeq" id="WP_117921913.1">
    <property type="nucleotide sequence ID" value="NZ_QRID01000007.1"/>
</dbReference>
<keyword evidence="6 10" id="KW-0368">Histidine biosynthesis</keyword>
<dbReference type="GO" id="GO:0000105">
    <property type="term" value="P:L-histidine biosynthetic process"/>
    <property type="evidence" value="ECO:0007669"/>
    <property type="project" value="UniProtKB-UniRule"/>
</dbReference>
<evidence type="ECO:0000313" key="13">
    <source>
        <dbReference type="EMBL" id="RHG28604.1"/>
    </source>
</evidence>
<protein>
    <recommendedName>
        <fullName evidence="10">Imidazole glycerol phosphate synthase subunit HisH</fullName>
        <ecNumber evidence="10">4.3.2.10</ecNumber>
    </recommendedName>
    <alternativeName>
        <fullName evidence="10">IGP synthase glutaminase subunit</fullName>
        <ecNumber evidence="10">3.5.1.2</ecNumber>
    </alternativeName>
    <alternativeName>
        <fullName evidence="10">IGP synthase subunit HisH</fullName>
    </alternativeName>
    <alternativeName>
        <fullName evidence="10">ImGP synthase subunit HisH</fullName>
        <shortName evidence="10">IGPS subunit HisH</shortName>
    </alternativeName>
</protein>
<dbReference type="GO" id="GO:0004359">
    <property type="term" value="F:glutaminase activity"/>
    <property type="evidence" value="ECO:0007669"/>
    <property type="project" value="UniProtKB-EC"/>
</dbReference>
<dbReference type="CDD" id="cd01748">
    <property type="entry name" value="GATase1_IGP_Synthase"/>
    <property type="match status" value="1"/>
</dbReference>
<evidence type="ECO:0000256" key="6">
    <source>
        <dbReference type="ARBA" id="ARBA00023102"/>
    </source>
</evidence>
<reference evidence="13 14" key="1">
    <citation type="submission" date="2018-08" db="EMBL/GenBank/DDBJ databases">
        <title>A genome reference for cultivated species of the human gut microbiota.</title>
        <authorList>
            <person name="Zou Y."/>
            <person name="Xue W."/>
            <person name="Luo G."/>
        </authorList>
    </citation>
    <scope>NUCLEOTIDE SEQUENCE [LARGE SCALE GENOMIC DNA]</scope>
    <source>
        <strain evidence="13 14">AM22-21LB</strain>
    </source>
</reference>
<keyword evidence="10" id="KW-0963">Cytoplasm</keyword>
<accession>A0A414T3B8</accession>
<dbReference type="SUPFAM" id="SSF52317">
    <property type="entry name" value="Class I glutamine amidotransferase-like"/>
    <property type="match status" value="1"/>
</dbReference>
<dbReference type="PIRSF" id="PIRSF000495">
    <property type="entry name" value="Amidotransf_hisH"/>
    <property type="match status" value="1"/>
</dbReference>
<dbReference type="PANTHER" id="PTHR42701:SF1">
    <property type="entry name" value="IMIDAZOLE GLYCEROL PHOSPHATE SYNTHASE SUBUNIT HISH"/>
    <property type="match status" value="1"/>
</dbReference>
<comment type="catalytic activity">
    <reaction evidence="8 10">
        <text>5-[(5-phospho-1-deoxy-D-ribulos-1-ylimino)methylamino]-1-(5-phospho-beta-D-ribosyl)imidazole-4-carboxamide + L-glutamine = D-erythro-1-(imidazol-4-yl)glycerol 3-phosphate + 5-amino-1-(5-phospho-beta-D-ribosyl)imidazole-4-carboxamide + L-glutamate + H(+)</text>
        <dbReference type="Rhea" id="RHEA:24793"/>
        <dbReference type="ChEBI" id="CHEBI:15378"/>
        <dbReference type="ChEBI" id="CHEBI:29985"/>
        <dbReference type="ChEBI" id="CHEBI:58278"/>
        <dbReference type="ChEBI" id="CHEBI:58359"/>
        <dbReference type="ChEBI" id="CHEBI:58475"/>
        <dbReference type="ChEBI" id="CHEBI:58525"/>
        <dbReference type="EC" id="4.3.2.10"/>
    </reaction>
</comment>
<dbReference type="NCBIfam" id="TIGR01855">
    <property type="entry name" value="IMP_synth_hisH"/>
    <property type="match status" value="1"/>
</dbReference>
<evidence type="ECO:0000256" key="4">
    <source>
        <dbReference type="ARBA" id="ARBA00022801"/>
    </source>
</evidence>
<evidence type="ECO:0000256" key="11">
    <source>
        <dbReference type="PIRSR" id="PIRSR000495-1"/>
    </source>
</evidence>
<dbReference type="EC" id="3.5.1.2" evidence="10"/>
<keyword evidence="7 10" id="KW-0456">Lyase</keyword>
<comment type="subcellular location">
    <subcellularLocation>
        <location evidence="10">Cytoplasm</location>
    </subcellularLocation>
</comment>
<dbReference type="Gene3D" id="3.40.50.880">
    <property type="match status" value="1"/>
</dbReference>
<dbReference type="InterPro" id="IPR017926">
    <property type="entry name" value="GATASE"/>
</dbReference>
<dbReference type="GO" id="GO:0016829">
    <property type="term" value="F:lyase activity"/>
    <property type="evidence" value="ECO:0007669"/>
    <property type="project" value="UniProtKB-KW"/>
</dbReference>
<dbReference type="InterPro" id="IPR010139">
    <property type="entry name" value="Imidazole-glycPsynth_HisH"/>
</dbReference>
<comment type="pathway">
    <text evidence="1 10">Amino-acid biosynthesis; L-histidine biosynthesis; L-histidine from 5-phospho-alpha-D-ribose 1-diphosphate: step 5/9.</text>
</comment>
<evidence type="ECO:0000256" key="10">
    <source>
        <dbReference type="HAMAP-Rule" id="MF_00278"/>
    </source>
</evidence>
<dbReference type="GO" id="GO:0005737">
    <property type="term" value="C:cytoplasm"/>
    <property type="evidence" value="ECO:0007669"/>
    <property type="project" value="UniProtKB-SubCell"/>
</dbReference>
<dbReference type="InterPro" id="IPR029062">
    <property type="entry name" value="Class_I_gatase-like"/>
</dbReference>
<evidence type="ECO:0000256" key="9">
    <source>
        <dbReference type="ARBA" id="ARBA00049534"/>
    </source>
</evidence>
<keyword evidence="4 10" id="KW-0378">Hydrolase</keyword>
<dbReference type="Proteomes" id="UP000284051">
    <property type="component" value="Unassembled WGS sequence"/>
</dbReference>
<evidence type="ECO:0000256" key="1">
    <source>
        <dbReference type="ARBA" id="ARBA00005091"/>
    </source>
</evidence>
<comment type="function">
    <text evidence="10">IGPS catalyzes the conversion of PRFAR and glutamine to IGP, AICAR and glutamate. The HisH subunit catalyzes the hydrolysis of glutamine to glutamate and ammonia as part of the synthesis of IGP and AICAR. The resulting ammonia molecule is channeled to the active site of HisF.</text>
</comment>
<evidence type="ECO:0000313" key="14">
    <source>
        <dbReference type="Proteomes" id="UP000284051"/>
    </source>
</evidence>